<dbReference type="EMBL" id="BALG01000276">
    <property type="protein sequence ID" value="GAC43893.1"/>
    <property type="molecule type" value="Genomic_DNA"/>
</dbReference>
<reference evidence="1 2" key="1">
    <citation type="submission" date="2012-10" db="EMBL/GenBank/DDBJ databases">
        <title>Draft Genome Sequence of Paenibacillus popilliae ATCC 14706T.</title>
        <authorList>
            <person name="Iiyama K."/>
            <person name="Mori K."/>
            <person name="Mon H."/>
            <person name="Chieda Y."/>
            <person name="Lee J.M."/>
            <person name="Kusakabe T."/>
            <person name="Tashiro K."/>
            <person name="Asano S."/>
            <person name="Yasunaga-Aoki C."/>
            <person name="Shimizu S."/>
        </authorList>
    </citation>
    <scope>NUCLEOTIDE SEQUENCE [LARGE SCALE GENOMIC DNA]</scope>
    <source>
        <strain evidence="1 2">ATCC 14706</strain>
    </source>
</reference>
<organism evidence="1 2">
    <name type="scientific">Paenibacillus popilliae ATCC 14706</name>
    <dbReference type="NCBI Taxonomy" id="1212764"/>
    <lineage>
        <taxon>Bacteria</taxon>
        <taxon>Bacillati</taxon>
        <taxon>Bacillota</taxon>
        <taxon>Bacilli</taxon>
        <taxon>Bacillales</taxon>
        <taxon>Paenibacillaceae</taxon>
        <taxon>Paenibacillus</taxon>
    </lineage>
</organism>
<evidence type="ECO:0000313" key="1">
    <source>
        <dbReference type="EMBL" id="GAC43893.1"/>
    </source>
</evidence>
<sequence length="64" mass="7390">MGLWTKEQLRAFIKENNLVIAQDAQNALKNLFAETIQEMLEAEMDTHLGDELHEKAEKTCDQFP</sequence>
<accession>M9M7V0</accession>
<dbReference type="AlphaFoldDB" id="M9M7V0"/>
<keyword evidence="2" id="KW-1185">Reference proteome</keyword>
<protein>
    <submittedName>
        <fullName evidence="1">Transposase and inactivated derivative</fullName>
    </submittedName>
</protein>
<proteinExistence type="predicted"/>
<comment type="caution">
    <text evidence="1">The sequence shown here is derived from an EMBL/GenBank/DDBJ whole genome shotgun (WGS) entry which is preliminary data.</text>
</comment>
<dbReference type="Proteomes" id="UP000029453">
    <property type="component" value="Unassembled WGS sequence"/>
</dbReference>
<name>M9M7V0_PAEPP</name>
<gene>
    <name evidence="1" type="ORF">PPOP_3293</name>
</gene>
<evidence type="ECO:0000313" key="2">
    <source>
        <dbReference type="Proteomes" id="UP000029453"/>
    </source>
</evidence>